<dbReference type="InterPro" id="IPR038727">
    <property type="entry name" value="NadR/Ttd14_AAA_dom"/>
</dbReference>
<accession>A0AAN6ZNV7</accession>
<sequence>MDTSKPPPSIYIVGAQCTGKTTLVNNLRAYFASAIPSALPPAIVTEVARTVLQTHHFTARDVRIPARSLELQRLILQAQAIAERAAAAATQTKGEAGPGWFISDRSGADPIAYAIRYVGSDATQDLINCSEWSSELRDRMRASVVVVCEASGVAAGWLTDDGVRLMPRDLGEWVGFHEMFCEFLKGQGIGYHVLKAEIGGHQDRVKFVVQRWREKLGEGNHLG</sequence>
<comment type="caution">
    <text evidence="2">The sequence shown here is derived from an EMBL/GenBank/DDBJ whole genome shotgun (WGS) entry which is preliminary data.</text>
</comment>
<dbReference type="RefSeq" id="XP_062637950.1">
    <property type="nucleotide sequence ID" value="XM_062776961.1"/>
</dbReference>
<evidence type="ECO:0000259" key="1">
    <source>
        <dbReference type="Pfam" id="PF13521"/>
    </source>
</evidence>
<feature type="domain" description="NadR/Ttd14 AAA" evidence="1">
    <location>
        <begin position="10"/>
        <end position="196"/>
    </location>
</feature>
<organism evidence="2 3">
    <name type="scientific">Dichotomopilus funicola</name>
    <dbReference type="NCBI Taxonomy" id="1934379"/>
    <lineage>
        <taxon>Eukaryota</taxon>
        <taxon>Fungi</taxon>
        <taxon>Dikarya</taxon>
        <taxon>Ascomycota</taxon>
        <taxon>Pezizomycotina</taxon>
        <taxon>Sordariomycetes</taxon>
        <taxon>Sordariomycetidae</taxon>
        <taxon>Sordariales</taxon>
        <taxon>Chaetomiaceae</taxon>
        <taxon>Dichotomopilus</taxon>
    </lineage>
</organism>
<dbReference type="InterPro" id="IPR027417">
    <property type="entry name" value="P-loop_NTPase"/>
</dbReference>
<dbReference type="EMBL" id="MU853576">
    <property type="protein sequence ID" value="KAK4144579.1"/>
    <property type="molecule type" value="Genomic_DNA"/>
</dbReference>
<dbReference type="Gene3D" id="3.40.50.300">
    <property type="entry name" value="P-loop containing nucleotide triphosphate hydrolases"/>
    <property type="match status" value="1"/>
</dbReference>
<evidence type="ECO:0000313" key="3">
    <source>
        <dbReference type="Proteomes" id="UP001302676"/>
    </source>
</evidence>
<proteinExistence type="predicted"/>
<keyword evidence="3" id="KW-1185">Reference proteome</keyword>
<dbReference type="AlphaFoldDB" id="A0AAN6ZNV7"/>
<protein>
    <submittedName>
        <fullName evidence="2">AAA domain-containing protein</fullName>
    </submittedName>
</protein>
<reference evidence="2" key="1">
    <citation type="journal article" date="2023" name="Mol. Phylogenet. Evol.">
        <title>Genome-scale phylogeny and comparative genomics of the fungal order Sordariales.</title>
        <authorList>
            <person name="Hensen N."/>
            <person name="Bonometti L."/>
            <person name="Westerberg I."/>
            <person name="Brannstrom I.O."/>
            <person name="Guillou S."/>
            <person name="Cros-Aarteil S."/>
            <person name="Calhoun S."/>
            <person name="Haridas S."/>
            <person name="Kuo A."/>
            <person name="Mondo S."/>
            <person name="Pangilinan J."/>
            <person name="Riley R."/>
            <person name="LaButti K."/>
            <person name="Andreopoulos B."/>
            <person name="Lipzen A."/>
            <person name="Chen C."/>
            <person name="Yan M."/>
            <person name="Daum C."/>
            <person name="Ng V."/>
            <person name="Clum A."/>
            <person name="Steindorff A."/>
            <person name="Ohm R.A."/>
            <person name="Martin F."/>
            <person name="Silar P."/>
            <person name="Natvig D.O."/>
            <person name="Lalanne C."/>
            <person name="Gautier V."/>
            <person name="Ament-Velasquez S.L."/>
            <person name="Kruys A."/>
            <person name="Hutchinson M.I."/>
            <person name="Powell A.J."/>
            <person name="Barry K."/>
            <person name="Miller A.N."/>
            <person name="Grigoriev I.V."/>
            <person name="Debuchy R."/>
            <person name="Gladieux P."/>
            <person name="Hiltunen Thoren M."/>
            <person name="Johannesson H."/>
        </authorList>
    </citation>
    <scope>NUCLEOTIDE SEQUENCE</scope>
    <source>
        <strain evidence="2">CBS 141.50</strain>
    </source>
</reference>
<dbReference type="SUPFAM" id="SSF52540">
    <property type="entry name" value="P-loop containing nucleoside triphosphate hydrolases"/>
    <property type="match status" value="1"/>
</dbReference>
<reference evidence="2" key="2">
    <citation type="submission" date="2023-05" db="EMBL/GenBank/DDBJ databases">
        <authorList>
            <consortium name="Lawrence Berkeley National Laboratory"/>
            <person name="Steindorff A."/>
            <person name="Hensen N."/>
            <person name="Bonometti L."/>
            <person name="Westerberg I."/>
            <person name="Brannstrom I.O."/>
            <person name="Guillou S."/>
            <person name="Cros-Aarteil S."/>
            <person name="Calhoun S."/>
            <person name="Haridas S."/>
            <person name="Kuo A."/>
            <person name="Mondo S."/>
            <person name="Pangilinan J."/>
            <person name="Riley R."/>
            <person name="Labutti K."/>
            <person name="Andreopoulos B."/>
            <person name="Lipzen A."/>
            <person name="Chen C."/>
            <person name="Yanf M."/>
            <person name="Daum C."/>
            <person name="Ng V."/>
            <person name="Clum A."/>
            <person name="Ohm R."/>
            <person name="Martin F."/>
            <person name="Silar P."/>
            <person name="Natvig D."/>
            <person name="Lalanne C."/>
            <person name="Gautier V."/>
            <person name="Ament-Velasquez S.L."/>
            <person name="Kruys A."/>
            <person name="Hutchinson M.I."/>
            <person name="Powell A.J."/>
            <person name="Barry K."/>
            <person name="Miller A.N."/>
            <person name="Grigoriev I.V."/>
            <person name="Debuchy R."/>
            <person name="Gladieux P."/>
            <person name="Thoren M.H."/>
            <person name="Johannesson H."/>
        </authorList>
    </citation>
    <scope>NUCLEOTIDE SEQUENCE</scope>
    <source>
        <strain evidence="2">CBS 141.50</strain>
    </source>
</reference>
<dbReference type="Pfam" id="PF13521">
    <property type="entry name" value="AAA_28"/>
    <property type="match status" value="1"/>
</dbReference>
<dbReference type="GeneID" id="87813574"/>
<evidence type="ECO:0000313" key="2">
    <source>
        <dbReference type="EMBL" id="KAK4144579.1"/>
    </source>
</evidence>
<gene>
    <name evidence="2" type="ORF">C8A04DRAFT_11403</name>
</gene>
<name>A0AAN6ZNV7_9PEZI</name>
<dbReference type="Proteomes" id="UP001302676">
    <property type="component" value="Unassembled WGS sequence"/>
</dbReference>